<organism evidence="2 3">
    <name type="scientific">Leptomonas seymouri</name>
    <dbReference type="NCBI Taxonomy" id="5684"/>
    <lineage>
        <taxon>Eukaryota</taxon>
        <taxon>Discoba</taxon>
        <taxon>Euglenozoa</taxon>
        <taxon>Kinetoplastea</taxon>
        <taxon>Metakinetoplastina</taxon>
        <taxon>Trypanosomatida</taxon>
        <taxon>Trypanosomatidae</taxon>
        <taxon>Leishmaniinae</taxon>
        <taxon>Leptomonas</taxon>
    </lineage>
</organism>
<dbReference type="Proteomes" id="UP000038009">
    <property type="component" value="Unassembled WGS sequence"/>
</dbReference>
<feature type="compositionally biased region" description="Basic and acidic residues" evidence="1">
    <location>
        <begin position="585"/>
        <end position="595"/>
    </location>
</feature>
<feature type="region of interest" description="Disordered" evidence="1">
    <location>
        <begin position="358"/>
        <end position="401"/>
    </location>
</feature>
<feature type="compositionally biased region" description="Basic and acidic residues" evidence="1">
    <location>
        <begin position="50"/>
        <end position="70"/>
    </location>
</feature>
<gene>
    <name evidence="2" type="ORF">ABL78_6944</name>
</gene>
<feature type="compositionally biased region" description="Basic and acidic residues" evidence="1">
    <location>
        <begin position="617"/>
        <end position="633"/>
    </location>
</feature>
<feature type="compositionally biased region" description="Basic and acidic residues" evidence="1">
    <location>
        <begin position="658"/>
        <end position="667"/>
    </location>
</feature>
<dbReference type="InterPro" id="IPR016024">
    <property type="entry name" value="ARM-type_fold"/>
</dbReference>
<dbReference type="SUPFAM" id="SSF48371">
    <property type="entry name" value="ARM repeat"/>
    <property type="match status" value="1"/>
</dbReference>
<name>A0A0N1HUM9_LEPSE</name>
<evidence type="ECO:0000313" key="3">
    <source>
        <dbReference type="Proteomes" id="UP000038009"/>
    </source>
</evidence>
<feature type="region of interest" description="Disordered" evidence="1">
    <location>
        <begin position="304"/>
        <end position="329"/>
    </location>
</feature>
<feature type="region of interest" description="Disordered" evidence="1">
    <location>
        <begin position="418"/>
        <end position="467"/>
    </location>
</feature>
<evidence type="ECO:0000256" key="1">
    <source>
        <dbReference type="SAM" id="MobiDB-lite"/>
    </source>
</evidence>
<feature type="compositionally biased region" description="Low complexity" evidence="1">
    <location>
        <begin position="521"/>
        <end position="543"/>
    </location>
</feature>
<feature type="region of interest" description="Disordered" evidence="1">
    <location>
        <begin position="510"/>
        <end position="669"/>
    </location>
</feature>
<proteinExistence type="predicted"/>
<comment type="caution">
    <text evidence="2">The sequence shown here is derived from an EMBL/GenBank/DDBJ whole genome shotgun (WGS) entry which is preliminary data.</text>
</comment>
<reference evidence="2 3" key="1">
    <citation type="journal article" date="2015" name="PLoS Pathog.">
        <title>Leptomonas seymouri: Adaptations to the Dixenous Life Cycle Analyzed by Genome Sequencing, Transcriptome Profiling and Co-infection with Leishmania donovani.</title>
        <authorList>
            <person name="Kraeva N."/>
            <person name="Butenko A."/>
            <person name="Hlavacova J."/>
            <person name="Kostygov A."/>
            <person name="Myskova J."/>
            <person name="Grybchuk D."/>
            <person name="Lestinova T."/>
            <person name="Votypka J."/>
            <person name="Volf P."/>
            <person name="Opperdoes F."/>
            <person name="Flegontov P."/>
            <person name="Lukes J."/>
            <person name="Yurchenko V."/>
        </authorList>
    </citation>
    <scope>NUCLEOTIDE SEQUENCE [LARGE SCALE GENOMIC DNA]</scope>
    <source>
        <strain evidence="2 3">ATCC 30220</strain>
    </source>
</reference>
<dbReference type="OMA" id="PATIAWC"/>
<dbReference type="VEuPathDB" id="TriTrypDB:Lsey_0300_0020"/>
<dbReference type="OrthoDB" id="245103at2759"/>
<feature type="region of interest" description="Disordered" evidence="1">
    <location>
        <begin position="35"/>
        <end position="97"/>
    </location>
</feature>
<evidence type="ECO:0000313" key="2">
    <source>
        <dbReference type="EMBL" id="KPI84003.1"/>
    </source>
</evidence>
<dbReference type="EMBL" id="LJSK01000300">
    <property type="protein sequence ID" value="KPI84003.1"/>
    <property type="molecule type" value="Genomic_DNA"/>
</dbReference>
<sequence length="1600" mass="171504">MTTAGLSRAYAVLRQLDVLRTDEILHPLSLPSAFHIRKDNGDASQSPPDRSPRYHTCESRRARRSVESDGRVNSPPTRGATPAQKYPSGLSSSHCLKDGEVHENTRPIAKPKLMVTGGAPLMPPPPAYSGVRSGSPLGSTTSANIDAASRVLQSEGHVEAHASASSASAASNFSAPPLHHPGIQGQCISKATSILCGGLTLSPRAAQNECERRRTDNDIRSAYNGHVYMRHSPKSSPHRTRVLSPVVLPGLSTSEADYILSRASLTLEDYFDRDDMPSVMASVAAAARGTGPAGHRLSVSTGAALSSTSNSAMELRDSTRGPGMATSTNGAAVLSSLSTSTPAREADDGFYAAEITAKSARRGRPQSSRYNVTNGINDDSNYRQDSPRWKGPGSSTDRLKPIIITQSAERILEAVQMSTQYSGSDGSDETRTSPTVPDQAAMGTARSRRVRDTYAPSAPSNCAYSSGLDERFSPIQLRDSPTSLSHEQQHFSADLSSFFTAAGRMRDEVSRLRDSAVQTTAISPLSPASRRASPIRAPISSSASDEDPFPDFSSRGEEEGTAQQREAAHPASLPVKNGQLSAPLTEERRDAEGSRSRKGSSADDAWQDEESATASYDGKRTEESRSEPGERGGGDTNSPQTASFEGIPESRPQSVNVDDNRADRHSPDFPPAYTDALPFLGYLARVNAATADVLLKELAAMGDAWEIAMQRRKELAEKAGERSSSGLVAPRDEDEVVDCLALGLLLNKPAALQHIAVPLLRAQLKNALRELRDDRNDNGSSPRQDATPYINDYLDSSQAEDQKSAGGKPLTRSPASAARAASFNSVLCSVIGLGGAASTLLPLLLQLLLQLPPPRPNSICDFRLVGLAIRTSGAAEGLCALTRIVEGRTEAPHVLTAAAYAISTYAYELPGHTSVMCVPAGTLQRSRDDALYRLVPGTLLVMSSQCSSTSIEDVERELCPLWSGSAMLSSVAVTNATPTGTHVIYTQSPPPYQPTHMVIDAEAARQSLQMFIASEVFRVRCDHPYLMVLLDDALNSSLLCPVLAESSNERIFKPIWDRMRRNLHHLLCNDRASTESTQDHTTARGLQQPLLLYSIQDFFADEKDMIFALESALVHALVSRSAPIFQEQALLTLSALPPEARVHVVQALTDFFLKVIRRYELRHSTTMRRASANAHDSSGSGTQRYGNYGDAEGAAEEAVVVAAVIAASTACANPLTPEACTSSCIAVLTPVLMDLLHSSQWRVRHAACIGLARVGPYTADPPSIVDLFVSLFAPSASSSSLPNALARECHEPTLLPATIAWCLAQQQQGGVRALLLTLQNSQESPLVRDWCAFQLAGVDVYEACQEVDMTETPEADALLDEMVQVLGKLIATQGALEEDTMLLCVRALAEVVHRAAACVDRSDSGFVSYVVAPGVGAFPSPTPCVLPLQTVQMEQEAATYYECEPLNSCFTALTSVMEAALLPANVVKALCLYLCKYGGAHGELYVCEMLLEGTSVAARAAAAFGLRACGAKVIRSVVLAMNDASFEVRRESLDTMDFIGAANVLAVLHHRPAEHRHQVLAALRDGLLQDAGRSVTRKAAETVYRSLARDGQGATPLLRP</sequence>
<accession>A0A0N1HUM9</accession>
<keyword evidence="3" id="KW-1185">Reference proteome</keyword>
<feature type="compositionally biased region" description="Polar residues" evidence="1">
    <location>
        <begin position="365"/>
        <end position="379"/>
    </location>
</feature>
<protein>
    <submittedName>
        <fullName evidence="2">Uncharacterized protein</fullName>
    </submittedName>
</protein>